<dbReference type="SUPFAM" id="SSF52266">
    <property type="entry name" value="SGNH hydrolase"/>
    <property type="match status" value="1"/>
</dbReference>
<dbReference type="RefSeq" id="WP_117808828.1">
    <property type="nucleotide sequence ID" value="NZ_JACOOX010000005.1"/>
</dbReference>
<dbReference type="Pfam" id="PF13472">
    <property type="entry name" value="Lipase_GDSL_2"/>
    <property type="match status" value="1"/>
</dbReference>
<dbReference type="Gene3D" id="3.40.50.1110">
    <property type="entry name" value="SGNH hydrolase"/>
    <property type="match status" value="1"/>
</dbReference>
<accession>A0A8I0AQH1</accession>
<proteinExistence type="predicted"/>
<dbReference type="AlphaFoldDB" id="A0A8I0AQH1"/>
<protein>
    <submittedName>
        <fullName evidence="2">Arylesterase</fullName>
    </submittedName>
</protein>
<dbReference type="EMBL" id="JACOOX010000005">
    <property type="protein sequence ID" value="MBC5663228.1"/>
    <property type="molecule type" value="Genomic_DNA"/>
</dbReference>
<feature type="domain" description="SGNH hydrolase-type esterase" evidence="1">
    <location>
        <begin position="6"/>
        <end position="192"/>
    </location>
</feature>
<dbReference type="InterPro" id="IPR013830">
    <property type="entry name" value="SGNH_hydro"/>
</dbReference>
<dbReference type="InterPro" id="IPR036514">
    <property type="entry name" value="SGNH_hydro_sf"/>
</dbReference>
<dbReference type="PANTHER" id="PTHR30383">
    <property type="entry name" value="THIOESTERASE 1/PROTEASE 1/LYSOPHOSPHOLIPASE L1"/>
    <property type="match status" value="1"/>
</dbReference>
<sequence>MRQVLCFGDSNTYGYVPGTAERYDWDTRWTGIVGTGLMEKGYIVQEEGLCGRTTVFDDPLRPGRRGSELLPIILETHKPEDLIILMLGTNDCKTFYGATAGSIGLGIRKLVRQIRDGAPSAKILLMSPIALGEKVWDGFDPEFGKNSVQVSKELPEIYRQIAEEEGLYYLAASDYAVPSERDQEHMDEEGHKALAEAVLEKISEIL</sequence>
<keyword evidence="3" id="KW-1185">Reference proteome</keyword>
<dbReference type="Proteomes" id="UP000615234">
    <property type="component" value="Unassembled WGS sequence"/>
</dbReference>
<comment type="caution">
    <text evidence="2">The sequence shown here is derived from an EMBL/GenBank/DDBJ whole genome shotgun (WGS) entry which is preliminary data.</text>
</comment>
<evidence type="ECO:0000313" key="2">
    <source>
        <dbReference type="EMBL" id="MBC5663228.1"/>
    </source>
</evidence>
<organism evidence="2 3">
    <name type="scientific">Coprococcus hominis</name>
    <name type="common">ex Liu et al. 2022</name>
    <dbReference type="NCBI Taxonomy" id="2763039"/>
    <lineage>
        <taxon>Bacteria</taxon>
        <taxon>Bacillati</taxon>
        <taxon>Bacillota</taxon>
        <taxon>Clostridia</taxon>
        <taxon>Lachnospirales</taxon>
        <taxon>Lachnospiraceae</taxon>
        <taxon>Coprococcus</taxon>
    </lineage>
</organism>
<gene>
    <name evidence="2" type="ORF">H8S09_10040</name>
</gene>
<reference evidence="2 3" key="1">
    <citation type="submission" date="2020-08" db="EMBL/GenBank/DDBJ databases">
        <title>Genome public.</title>
        <authorList>
            <person name="Liu C."/>
            <person name="Sun Q."/>
        </authorList>
    </citation>
    <scope>NUCLEOTIDE SEQUENCE [LARGE SCALE GENOMIC DNA]</scope>
    <source>
        <strain evidence="2 3">NSJ-10</strain>
    </source>
</reference>
<evidence type="ECO:0000313" key="3">
    <source>
        <dbReference type="Proteomes" id="UP000615234"/>
    </source>
</evidence>
<dbReference type="InterPro" id="IPR051532">
    <property type="entry name" value="Ester_Hydrolysis_Enzymes"/>
</dbReference>
<name>A0A8I0AQH1_9FIRM</name>
<dbReference type="PANTHER" id="PTHR30383:SF29">
    <property type="entry name" value="SGNH HYDROLASE-TYPE ESTERASE DOMAIN-CONTAINING PROTEIN"/>
    <property type="match status" value="1"/>
</dbReference>
<evidence type="ECO:0000259" key="1">
    <source>
        <dbReference type="Pfam" id="PF13472"/>
    </source>
</evidence>